<dbReference type="Proteomes" id="UP001428341">
    <property type="component" value="Unassembled WGS sequence"/>
</dbReference>
<dbReference type="AlphaFoldDB" id="A0AAP0MFL8"/>
<dbReference type="SMART" id="SM00369">
    <property type="entry name" value="LRR_TYP"/>
    <property type="match status" value="5"/>
</dbReference>
<name>A0AAP0MFL8_9ROSI</name>
<evidence type="ECO:0000256" key="11">
    <source>
        <dbReference type="ARBA" id="ARBA00023180"/>
    </source>
</evidence>
<keyword evidence="4" id="KW-0433">Leucine-rich repeat</keyword>
<keyword evidence="5" id="KW-0812">Transmembrane</keyword>
<dbReference type="InterPro" id="IPR003591">
    <property type="entry name" value="Leu-rich_rpt_typical-subtyp"/>
</dbReference>
<comment type="subcellular location">
    <subcellularLocation>
        <location evidence="1">Cell membrane</location>
        <topology evidence="1">Single-pass type I membrane protein</topology>
    </subcellularLocation>
</comment>
<keyword evidence="9" id="KW-0472">Membrane</keyword>
<reference evidence="12 13" key="1">
    <citation type="submission" date="2024-05" db="EMBL/GenBank/DDBJ databases">
        <title>Haplotype-resolved chromosome-level genome assembly of Huyou (Citrus changshanensis).</title>
        <authorList>
            <person name="Miao C."/>
            <person name="Chen W."/>
            <person name="Wu Y."/>
            <person name="Wang L."/>
            <person name="Zhao S."/>
            <person name="Grierson D."/>
            <person name="Xu C."/>
            <person name="Chen K."/>
        </authorList>
    </citation>
    <scope>NUCLEOTIDE SEQUENCE [LARGE SCALE GENOMIC DNA]</scope>
    <source>
        <strain evidence="12">01-14</strain>
        <tissue evidence="12">Leaf</tissue>
    </source>
</reference>
<comment type="similarity">
    <text evidence="2">Belongs to the RLP family.</text>
</comment>
<keyword evidence="7" id="KW-0677">Repeat</keyword>
<proteinExistence type="inferred from homology"/>
<keyword evidence="3" id="KW-1003">Cell membrane</keyword>
<evidence type="ECO:0000256" key="3">
    <source>
        <dbReference type="ARBA" id="ARBA00022475"/>
    </source>
</evidence>
<comment type="caution">
    <text evidence="12">The sequence shown here is derived from an EMBL/GenBank/DDBJ whole genome shotgun (WGS) entry which is preliminary data.</text>
</comment>
<dbReference type="Pfam" id="PF13855">
    <property type="entry name" value="LRR_8"/>
    <property type="match status" value="1"/>
</dbReference>
<dbReference type="SUPFAM" id="SSF52058">
    <property type="entry name" value="L domain-like"/>
    <property type="match status" value="2"/>
</dbReference>
<dbReference type="InterPro" id="IPR032675">
    <property type="entry name" value="LRR_dom_sf"/>
</dbReference>
<keyword evidence="10" id="KW-0675">Receptor</keyword>
<dbReference type="InterPro" id="IPR046956">
    <property type="entry name" value="RLP23-like"/>
</dbReference>
<dbReference type="InterPro" id="IPR001611">
    <property type="entry name" value="Leu-rich_rpt"/>
</dbReference>
<protein>
    <submittedName>
        <fullName evidence="12">Uncharacterized protein</fullName>
    </submittedName>
</protein>
<evidence type="ECO:0000256" key="4">
    <source>
        <dbReference type="ARBA" id="ARBA00022614"/>
    </source>
</evidence>
<dbReference type="FunFam" id="3.80.10.10:FF:000041">
    <property type="entry name" value="LRR receptor-like serine/threonine-protein kinase ERECTA"/>
    <property type="match status" value="1"/>
</dbReference>
<evidence type="ECO:0000313" key="13">
    <source>
        <dbReference type="Proteomes" id="UP001428341"/>
    </source>
</evidence>
<dbReference type="Pfam" id="PF00560">
    <property type="entry name" value="LRR_1"/>
    <property type="match status" value="4"/>
</dbReference>
<evidence type="ECO:0000313" key="12">
    <source>
        <dbReference type="EMBL" id="KAK9209587.1"/>
    </source>
</evidence>
<evidence type="ECO:0000256" key="8">
    <source>
        <dbReference type="ARBA" id="ARBA00022989"/>
    </source>
</evidence>
<dbReference type="FunFam" id="3.80.10.10:FF:000383">
    <property type="entry name" value="Leucine-rich repeat receptor protein kinase EMS1"/>
    <property type="match status" value="1"/>
</dbReference>
<keyword evidence="8" id="KW-1133">Transmembrane helix</keyword>
<sequence length="435" mass="48609">MLVGKVNPSLLDLKHLSYLDLSYNDFQGVQIPRFICSMGNLSWNFLYVENLWWLPGLSFLKDLDLSYVNLSKASDWLRVTNTLPSLVKLRLSRCQLHHLPPLAIANFSTLTTLDLLYNQFDNSFVPNWVFGLIQLVFLDLRRNNFQGPIPEGLQNLTSLKHLLLDSNRFNSSIPNWLYRFNRLESLGVSNNSLQGLVNSDALANLTSLSWLDLSLNIGLEGRVIRSMASLCNLRSVMLSCVKLSQEISEIFDIFSGCVSSGLEILVLRGSSVSDLADNNLSGEVPRCIHNLRAMVTLNSHAGKAIQYQFLLYASRAPSTAMLLEDALVVMKGRAAEYKCILNLVRIIDFSKNNFSGKIPLEVTNLKALQSFNLSNNFFTGRIPESIGAMRSLESIDFSLNQLSGEIPQSMSSLTSVWPSVKSFLVYLATSQHGKA</sequence>
<evidence type="ECO:0000256" key="7">
    <source>
        <dbReference type="ARBA" id="ARBA00022737"/>
    </source>
</evidence>
<dbReference type="GO" id="GO:0005886">
    <property type="term" value="C:plasma membrane"/>
    <property type="evidence" value="ECO:0007669"/>
    <property type="project" value="UniProtKB-SubCell"/>
</dbReference>
<evidence type="ECO:0000256" key="10">
    <source>
        <dbReference type="ARBA" id="ARBA00023170"/>
    </source>
</evidence>
<evidence type="ECO:0000256" key="9">
    <source>
        <dbReference type="ARBA" id="ARBA00023136"/>
    </source>
</evidence>
<keyword evidence="11" id="KW-0325">Glycoprotein</keyword>
<dbReference type="EMBL" id="JBCGBO010000004">
    <property type="protein sequence ID" value="KAK9209587.1"/>
    <property type="molecule type" value="Genomic_DNA"/>
</dbReference>
<gene>
    <name evidence="12" type="ORF">WN944_001954</name>
</gene>
<evidence type="ECO:0000256" key="2">
    <source>
        <dbReference type="ARBA" id="ARBA00009592"/>
    </source>
</evidence>
<organism evidence="12 13">
    <name type="scientific">Citrus x changshan-huyou</name>
    <dbReference type="NCBI Taxonomy" id="2935761"/>
    <lineage>
        <taxon>Eukaryota</taxon>
        <taxon>Viridiplantae</taxon>
        <taxon>Streptophyta</taxon>
        <taxon>Embryophyta</taxon>
        <taxon>Tracheophyta</taxon>
        <taxon>Spermatophyta</taxon>
        <taxon>Magnoliopsida</taxon>
        <taxon>eudicotyledons</taxon>
        <taxon>Gunneridae</taxon>
        <taxon>Pentapetalae</taxon>
        <taxon>rosids</taxon>
        <taxon>malvids</taxon>
        <taxon>Sapindales</taxon>
        <taxon>Rutaceae</taxon>
        <taxon>Aurantioideae</taxon>
        <taxon>Citrus</taxon>
    </lineage>
</organism>
<dbReference type="PANTHER" id="PTHR48063:SF98">
    <property type="entry name" value="LRR RECEPTOR-LIKE SERINE_THREONINE-PROTEIN KINASE FLS2"/>
    <property type="match status" value="1"/>
</dbReference>
<evidence type="ECO:0000256" key="6">
    <source>
        <dbReference type="ARBA" id="ARBA00022729"/>
    </source>
</evidence>
<dbReference type="Gene3D" id="3.80.10.10">
    <property type="entry name" value="Ribonuclease Inhibitor"/>
    <property type="match status" value="1"/>
</dbReference>
<dbReference type="PANTHER" id="PTHR48063">
    <property type="entry name" value="LRR RECEPTOR-LIKE KINASE"/>
    <property type="match status" value="1"/>
</dbReference>
<evidence type="ECO:0000256" key="1">
    <source>
        <dbReference type="ARBA" id="ARBA00004251"/>
    </source>
</evidence>
<evidence type="ECO:0000256" key="5">
    <source>
        <dbReference type="ARBA" id="ARBA00022692"/>
    </source>
</evidence>
<accession>A0AAP0MFL8</accession>
<keyword evidence="13" id="KW-1185">Reference proteome</keyword>
<keyword evidence="6" id="KW-0732">Signal</keyword>